<dbReference type="Pfam" id="PF01063">
    <property type="entry name" value="Aminotran_4"/>
    <property type="match status" value="1"/>
</dbReference>
<evidence type="ECO:0000313" key="3">
    <source>
        <dbReference type="Proteomes" id="UP001316803"/>
    </source>
</evidence>
<dbReference type="Proteomes" id="UP001316803">
    <property type="component" value="Unassembled WGS sequence"/>
</dbReference>
<accession>A0AAN8EGC1</accession>
<dbReference type="GO" id="GO:0008696">
    <property type="term" value="F:4-amino-4-deoxychorismate lyase activity"/>
    <property type="evidence" value="ECO:0007669"/>
    <property type="project" value="UniProtKB-EC"/>
</dbReference>
<comment type="caution">
    <text evidence="2">The sequence shown here is derived from an EMBL/GenBank/DDBJ whole genome shotgun (WGS) entry which is preliminary data.</text>
</comment>
<dbReference type="InterPro" id="IPR036038">
    <property type="entry name" value="Aminotransferase-like"/>
</dbReference>
<proteinExistence type="predicted"/>
<gene>
    <name evidence="2" type="primary">ABZ2</name>
    <name evidence="2" type="ORF">OHC33_010046</name>
</gene>
<dbReference type="InterPro" id="IPR043132">
    <property type="entry name" value="BCAT-like_C"/>
</dbReference>
<dbReference type="EMBL" id="JAKLMC020000041">
    <property type="protein sequence ID" value="KAK5948960.1"/>
    <property type="molecule type" value="Genomic_DNA"/>
</dbReference>
<organism evidence="2 3">
    <name type="scientific">Knufia fluminis</name>
    <dbReference type="NCBI Taxonomy" id="191047"/>
    <lineage>
        <taxon>Eukaryota</taxon>
        <taxon>Fungi</taxon>
        <taxon>Dikarya</taxon>
        <taxon>Ascomycota</taxon>
        <taxon>Pezizomycotina</taxon>
        <taxon>Eurotiomycetes</taxon>
        <taxon>Chaetothyriomycetidae</taxon>
        <taxon>Chaetothyriales</taxon>
        <taxon>Trichomeriaceae</taxon>
        <taxon>Knufia</taxon>
    </lineage>
</organism>
<evidence type="ECO:0000256" key="1">
    <source>
        <dbReference type="SAM" id="MobiDB-lite"/>
    </source>
</evidence>
<sequence>MSIISIPNYDHYPTSYRPTRCPFRIRHTSKARSQLSHSWCAHHDFSDARSCNLNQPCTAIATIAKDPSFHIQTALLWIRSNDSIRRRATTRLFSSEDDPRLPEIILNDAIQGHSPADKGITIRPDKPDLGLLHLHRDRLAAAAEAIGWGTLEPLKHDDASLTLLKQSLEKYMSGLDPLPVCVLESRKVRILVERCGKLTIDSTIIGLTQPTSHTSLLTTPFMPSSFDEQPPPDNKTPPCKVILDTQPTRPSTLTTHKTTHRCMYTSARERTSISPTTPPNIAEVLLYNPYNEVIETSTCTIYFKRDGKWITPAAICGPNLGVSRRLAIEGGLCRQGVVERWEVRCGEGVWLSNAVRGFFRGVVVDGREGRRMSESGGEREGSPGFEGGGAGVLKRASN</sequence>
<dbReference type="AlphaFoldDB" id="A0AAN8EGC1"/>
<keyword evidence="2" id="KW-0456">Lyase</keyword>
<dbReference type="InterPro" id="IPR001544">
    <property type="entry name" value="Aminotrans_IV"/>
</dbReference>
<dbReference type="EC" id="4.1.3.38" evidence="2"/>
<reference evidence="2 3" key="1">
    <citation type="submission" date="2022-12" db="EMBL/GenBank/DDBJ databases">
        <title>Genomic features and morphological characterization of a novel Knufia sp. strain isolated from spacecraft assembly facility.</title>
        <authorList>
            <person name="Teixeira M."/>
            <person name="Chander A.M."/>
            <person name="Stajich J.E."/>
            <person name="Venkateswaran K."/>
        </authorList>
    </citation>
    <scope>NUCLEOTIDE SEQUENCE [LARGE SCALE GENOMIC DNA]</scope>
    <source>
        <strain evidence="2 3">FJI-L2-BK-P2</strain>
    </source>
</reference>
<evidence type="ECO:0000313" key="2">
    <source>
        <dbReference type="EMBL" id="KAK5948960.1"/>
    </source>
</evidence>
<feature type="region of interest" description="Disordered" evidence="1">
    <location>
        <begin position="369"/>
        <end position="398"/>
    </location>
</feature>
<protein>
    <submittedName>
        <fullName evidence="2">Aminodeoxychorismate lyase</fullName>
        <ecNumber evidence="2">4.1.3.38</ecNumber>
    </submittedName>
</protein>
<feature type="compositionally biased region" description="Basic and acidic residues" evidence="1">
    <location>
        <begin position="369"/>
        <end position="381"/>
    </location>
</feature>
<dbReference type="Gene3D" id="3.20.10.10">
    <property type="entry name" value="D-amino Acid Aminotransferase, subunit A, domain 2"/>
    <property type="match status" value="1"/>
</dbReference>
<keyword evidence="3" id="KW-1185">Reference proteome</keyword>
<dbReference type="SUPFAM" id="SSF56752">
    <property type="entry name" value="D-aminoacid aminotransferase-like PLP-dependent enzymes"/>
    <property type="match status" value="1"/>
</dbReference>
<name>A0AAN8EGC1_9EURO</name>